<dbReference type="AlphaFoldDB" id="A0A814Z879"/>
<evidence type="ECO:0000256" key="2">
    <source>
        <dbReference type="ARBA" id="ARBA00022475"/>
    </source>
</evidence>
<evidence type="ECO:0000256" key="1">
    <source>
        <dbReference type="ARBA" id="ARBA00004651"/>
    </source>
</evidence>
<keyword evidence="4 8" id="KW-1133">Transmembrane helix</keyword>
<keyword evidence="5 8" id="KW-0472">Membrane</keyword>
<comment type="subcellular location">
    <subcellularLocation>
        <location evidence="1">Cell membrane</location>
        <topology evidence="1">Multi-pass membrane protein</topology>
    </subcellularLocation>
</comment>
<dbReference type="EMBL" id="CAJNOG010000433">
    <property type="protein sequence ID" value="CAF1239419.1"/>
    <property type="molecule type" value="Genomic_DNA"/>
</dbReference>
<feature type="compositionally biased region" description="Basic residues" evidence="7">
    <location>
        <begin position="70"/>
        <end position="80"/>
    </location>
</feature>
<sequence>MSSHRKAMIATKTEYELLLNKGANMGERHYCSSDIMINEIMDPDTYGGSVNTVPILSSSSHTINTETRSSSRRHHHHKKRSNDGAISAPITSTDSQDERIEVKILPQDDNWGETTTITCNGGNEDTLTNNNDTSLQLHDNHNDHFQPLSHNLNRRKLSLSITQFTIYLLCLIAFISPIFFLTLPYALVSSDLIYIDDYSPILTIIFKLIFLLFGTFLLLYRRRNITYLPRIHLQKTCLLLILLFIIVVYWFYYVFKILQPKIDKYERILSMTSTYEDLLLFILILSVLILEIKWLYPKWIVKVVRSPDGQTRQYTIGSMSIQEASVYLLEQYYKDFPVFNPWLENAQQQTQGKRHGAFSAKSTGSQSNASTIGGGGGDLARSMQQYYKDFPVFNPWLENAQQQTQGKRHGAFSAKSTGSQSNASTIGGGGGDLARSMRGFNDRFYDELDYERRVRKRRTKLLSSCEDAFTHVRKCLNEKYGTHIPMDAREAAQAVFSSMSRSLQKYLRVTRQQPYFTRESIITHLATCLSHDLSPRTFLERYVQTECQPLATLLFPALASLTNNNREQSWTLICDPQNSTTEEERRERISINQSIYSNLTFVLKQQHAEHIALMCTFHQMPKVNLIEKFFDSKHNKFVLKLNSETSV</sequence>
<feature type="transmembrane region" description="Helical" evidence="8">
    <location>
        <begin position="164"/>
        <end position="186"/>
    </location>
</feature>
<dbReference type="Proteomes" id="UP000663845">
    <property type="component" value="Unassembled WGS sequence"/>
</dbReference>
<name>A0A814Z879_9BILA</name>
<reference evidence="9" key="1">
    <citation type="submission" date="2021-02" db="EMBL/GenBank/DDBJ databases">
        <authorList>
            <person name="Nowell W R."/>
        </authorList>
    </citation>
    <scope>NUCLEOTIDE SEQUENCE</scope>
</reference>
<feature type="transmembrane region" description="Helical" evidence="8">
    <location>
        <begin position="198"/>
        <end position="219"/>
    </location>
</feature>
<dbReference type="GO" id="GO:0005886">
    <property type="term" value="C:plasma membrane"/>
    <property type="evidence" value="ECO:0007669"/>
    <property type="project" value="UniProtKB-SubCell"/>
</dbReference>
<evidence type="ECO:0000313" key="10">
    <source>
        <dbReference type="Proteomes" id="UP000663845"/>
    </source>
</evidence>
<evidence type="ECO:0000256" key="7">
    <source>
        <dbReference type="SAM" id="MobiDB-lite"/>
    </source>
</evidence>
<evidence type="ECO:0000256" key="6">
    <source>
        <dbReference type="ARBA" id="ARBA00025718"/>
    </source>
</evidence>
<evidence type="ECO:0000256" key="4">
    <source>
        <dbReference type="ARBA" id="ARBA00022989"/>
    </source>
</evidence>
<evidence type="ECO:0000256" key="8">
    <source>
        <dbReference type="SAM" id="Phobius"/>
    </source>
</evidence>
<proteinExistence type="inferred from homology"/>
<dbReference type="PANTHER" id="PTHR20886">
    <property type="entry name" value="VANG-LIKE PROTEIN"/>
    <property type="match status" value="1"/>
</dbReference>
<feature type="transmembrane region" description="Helical" evidence="8">
    <location>
        <begin position="239"/>
        <end position="258"/>
    </location>
</feature>
<evidence type="ECO:0000313" key="9">
    <source>
        <dbReference type="EMBL" id="CAF1239419.1"/>
    </source>
</evidence>
<feature type="compositionally biased region" description="Polar residues" evidence="7">
    <location>
        <begin position="57"/>
        <end position="67"/>
    </location>
</feature>
<gene>
    <name evidence="9" type="ORF">JYZ213_LOCUS28988</name>
</gene>
<feature type="region of interest" description="Disordered" evidence="7">
    <location>
        <begin position="57"/>
        <end position="97"/>
    </location>
</feature>
<feature type="region of interest" description="Disordered" evidence="7">
    <location>
        <begin position="411"/>
        <end position="430"/>
    </location>
</feature>
<dbReference type="InterPro" id="IPR009539">
    <property type="entry name" value="VANGL"/>
</dbReference>
<keyword evidence="2" id="KW-1003">Cell membrane</keyword>
<dbReference type="Pfam" id="PF06638">
    <property type="entry name" value="Strabismus"/>
    <property type="match status" value="2"/>
</dbReference>
<evidence type="ECO:0000256" key="3">
    <source>
        <dbReference type="ARBA" id="ARBA00022692"/>
    </source>
</evidence>
<evidence type="ECO:0008006" key="11">
    <source>
        <dbReference type="Google" id="ProtNLM"/>
    </source>
</evidence>
<comment type="similarity">
    <text evidence="6">Belongs to the Vang family.</text>
</comment>
<feature type="transmembrane region" description="Helical" evidence="8">
    <location>
        <begin position="278"/>
        <end position="296"/>
    </location>
</feature>
<organism evidence="9 10">
    <name type="scientific">Adineta steineri</name>
    <dbReference type="NCBI Taxonomy" id="433720"/>
    <lineage>
        <taxon>Eukaryota</taxon>
        <taxon>Metazoa</taxon>
        <taxon>Spiralia</taxon>
        <taxon>Gnathifera</taxon>
        <taxon>Rotifera</taxon>
        <taxon>Eurotatoria</taxon>
        <taxon>Bdelloidea</taxon>
        <taxon>Adinetida</taxon>
        <taxon>Adinetidae</taxon>
        <taxon>Adineta</taxon>
    </lineage>
</organism>
<accession>A0A814Z879</accession>
<comment type="caution">
    <text evidence="9">The sequence shown here is derived from an EMBL/GenBank/DDBJ whole genome shotgun (WGS) entry which is preliminary data.</text>
</comment>
<feature type="compositionally biased region" description="Polar residues" evidence="7">
    <location>
        <begin position="414"/>
        <end position="425"/>
    </location>
</feature>
<evidence type="ECO:0000256" key="5">
    <source>
        <dbReference type="ARBA" id="ARBA00023136"/>
    </source>
</evidence>
<protein>
    <recommendedName>
        <fullName evidence="11">Vang-like protein</fullName>
    </recommendedName>
</protein>
<keyword evidence="3 8" id="KW-0812">Transmembrane</keyword>